<dbReference type="AlphaFoldDB" id="L0A3Y5"/>
<dbReference type="Proteomes" id="UP000010467">
    <property type="component" value="Chromosome"/>
</dbReference>
<gene>
    <name evidence="1" type="ordered locus">Deipe_2246</name>
</gene>
<reference evidence="2" key="1">
    <citation type="submission" date="2012-03" db="EMBL/GenBank/DDBJ databases">
        <title>Complete sequence of chromosome of Deinococcus peraridilitoris DSM 19664.</title>
        <authorList>
            <person name="Lucas S."/>
            <person name="Copeland A."/>
            <person name="Lapidus A."/>
            <person name="Glavina del Rio T."/>
            <person name="Dalin E."/>
            <person name="Tice H."/>
            <person name="Bruce D."/>
            <person name="Goodwin L."/>
            <person name="Pitluck S."/>
            <person name="Peters L."/>
            <person name="Mikhailova N."/>
            <person name="Lu M."/>
            <person name="Kyrpides N."/>
            <person name="Mavromatis K."/>
            <person name="Ivanova N."/>
            <person name="Brettin T."/>
            <person name="Detter J.C."/>
            <person name="Han C."/>
            <person name="Larimer F."/>
            <person name="Land M."/>
            <person name="Hauser L."/>
            <person name="Markowitz V."/>
            <person name="Cheng J.-F."/>
            <person name="Hugenholtz P."/>
            <person name="Woyke T."/>
            <person name="Wu D."/>
            <person name="Pukall R."/>
            <person name="Steenblock K."/>
            <person name="Brambilla E."/>
            <person name="Klenk H.-P."/>
            <person name="Eisen J.A."/>
        </authorList>
    </citation>
    <scope>NUCLEOTIDE SEQUENCE [LARGE SCALE GENOMIC DNA]</scope>
    <source>
        <strain evidence="2">DSM 19664 / LMG 22246 / CIP 109416 / KR-200</strain>
    </source>
</reference>
<sequence length="91" mass="10065">MSESLVIGEWRSTVNPFLQDALTRLETHGCTFGWAEISDDEESSSSDEPSFIVWRAGQPFAGWSSGDLQTRVHRAVRLAEARLGLLVEATV</sequence>
<dbReference type="PATRIC" id="fig|937777.3.peg.2250"/>
<evidence type="ECO:0000313" key="1">
    <source>
        <dbReference type="EMBL" id="AFZ67730.1"/>
    </source>
</evidence>
<dbReference type="EMBL" id="CP003382">
    <property type="protein sequence ID" value="AFZ67730.1"/>
    <property type="molecule type" value="Genomic_DNA"/>
</dbReference>
<dbReference type="RefSeq" id="WP_015236033.1">
    <property type="nucleotide sequence ID" value="NC_019793.1"/>
</dbReference>
<keyword evidence="2" id="KW-1185">Reference proteome</keyword>
<evidence type="ECO:0000313" key="2">
    <source>
        <dbReference type="Proteomes" id="UP000010467"/>
    </source>
</evidence>
<protein>
    <submittedName>
        <fullName evidence="1">Uncharacterized protein</fullName>
    </submittedName>
</protein>
<dbReference type="STRING" id="937777.Deipe_2246"/>
<name>L0A3Y5_DEIPD</name>
<dbReference type="HOGENOM" id="CLU_2422056_0_0_0"/>
<accession>L0A3Y5</accession>
<organism evidence="1 2">
    <name type="scientific">Deinococcus peraridilitoris (strain DSM 19664 / LMG 22246 / CIP 109416 / KR-200)</name>
    <dbReference type="NCBI Taxonomy" id="937777"/>
    <lineage>
        <taxon>Bacteria</taxon>
        <taxon>Thermotogati</taxon>
        <taxon>Deinococcota</taxon>
        <taxon>Deinococci</taxon>
        <taxon>Deinococcales</taxon>
        <taxon>Deinococcaceae</taxon>
        <taxon>Deinococcus</taxon>
    </lineage>
</organism>
<proteinExistence type="predicted"/>
<dbReference type="KEGG" id="dpd:Deipe_2246"/>